<dbReference type="Gene3D" id="3.30.1450.10">
    <property type="match status" value="1"/>
</dbReference>
<dbReference type="EMBL" id="LAZR01000245">
    <property type="protein sequence ID" value="KKN79550.1"/>
    <property type="molecule type" value="Genomic_DNA"/>
</dbReference>
<reference evidence="2" key="1">
    <citation type="journal article" date="2015" name="Nature">
        <title>Complex archaea that bridge the gap between prokaryotes and eukaryotes.</title>
        <authorList>
            <person name="Spang A."/>
            <person name="Saw J.H."/>
            <person name="Jorgensen S.L."/>
            <person name="Zaremba-Niedzwiedzka K."/>
            <person name="Martijn J."/>
            <person name="Lind A.E."/>
            <person name="van Eijk R."/>
            <person name="Schleper C."/>
            <person name="Guy L."/>
            <person name="Ettema T.J."/>
        </authorList>
    </citation>
    <scope>NUCLEOTIDE SEQUENCE</scope>
</reference>
<organism evidence="2">
    <name type="scientific">marine sediment metagenome</name>
    <dbReference type="NCBI Taxonomy" id="412755"/>
    <lineage>
        <taxon>unclassified sequences</taxon>
        <taxon>metagenomes</taxon>
        <taxon>ecological metagenomes</taxon>
    </lineage>
</organism>
<protein>
    <recommendedName>
        <fullName evidence="3">DUF3862 domain-containing protein</fullName>
    </recommendedName>
</protein>
<dbReference type="AlphaFoldDB" id="A0A0F9TEA1"/>
<dbReference type="InterPro" id="IPR037873">
    <property type="entry name" value="BamE-like"/>
</dbReference>
<comment type="caution">
    <text evidence="2">The sequence shown here is derived from an EMBL/GenBank/DDBJ whole genome shotgun (WGS) entry which is preliminary data.</text>
</comment>
<proteinExistence type="predicted"/>
<evidence type="ECO:0000256" key="1">
    <source>
        <dbReference type="ARBA" id="ARBA00022729"/>
    </source>
</evidence>
<evidence type="ECO:0000313" key="2">
    <source>
        <dbReference type="EMBL" id="KKN79550.1"/>
    </source>
</evidence>
<sequence length="84" mass="9154">MKKLLIIAATLSLAACSKVSLESYEKIKVGMDKTEVETILGSADNCVEKTLHTNCVWGDEAKNIEITLVSNKVTLYSKHGLANK</sequence>
<evidence type="ECO:0008006" key="3">
    <source>
        <dbReference type="Google" id="ProtNLM"/>
    </source>
</evidence>
<accession>A0A0F9TEA1</accession>
<name>A0A0F9TEA1_9ZZZZ</name>
<keyword evidence="1" id="KW-0732">Signal</keyword>
<dbReference type="PROSITE" id="PS51257">
    <property type="entry name" value="PROKAR_LIPOPROTEIN"/>
    <property type="match status" value="1"/>
</dbReference>
<gene>
    <name evidence="2" type="ORF">LCGC14_0339010</name>
</gene>